<evidence type="ECO:0000313" key="1">
    <source>
        <dbReference type="EMBL" id="KYH25045.1"/>
    </source>
</evidence>
<proteinExistence type="predicted"/>
<evidence type="ECO:0000313" key="2">
    <source>
        <dbReference type="Proteomes" id="UP000075321"/>
    </source>
</evidence>
<dbReference type="AlphaFoldDB" id="A0A151ABN1"/>
<sequence>MQGSDMAKKTYCSQCDEHREVHVTVPWQPDFCSVCGAEIDE</sequence>
<dbReference type="EMBL" id="LTAZ01000008">
    <property type="protein sequence ID" value="KYH25045.1"/>
    <property type="molecule type" value="Genomic_DNA"/>
</dbReference>
<accession>A0A151ABN1</accession>
<reference evidence="1 2" key="1">
    <citation type="submission" date="2016-02" db="EMBL/GenBank/DDBJ databases">
        <title>Genome sequence of Halalkalicoccus paucihalophilus DSM 24557.</title>
        <authorList>
            <person name="Poehlein A."/>
            <person name="Daniel R."/>
        </authorList>
    </citation>
    <scope>NUCLEOTIDE SEQUENCE [LARGE SCALE GENOMIC DNA]</scope>
    <source>
        <strain evidence="1 2">DSM 24557</strain>
    </source>
</reference>
<gene>
    <name evidence="1" type="ORF">HAPAU_28660</name>
</gene>
<organism evidence="1 2">
    <name type="scientific">Halalkalicoccus paucihalophilus</name>
    <dbReference type="NCBI Taxonomy" id="1008153"/>
    <lineage>
        <taxon>Archaea</taxon>
        <taxon>Methanobacteriati</taxon>
        <taxon>Methanobacteriota</taxon>
        <taxon>Stenosarchaea group</taxon>
        <taxon>Halobacteria</taxon>
        <taxon>Halobacteriales</taxon>
        <taxon>Halococcaceae</taxon>
        <taxon>Halalkalicoccus</taxon>
    </lineage>
</organism>
<keyword evidence="2" id="KW-1185">Reference proteome</keyword>
<protein>
    <submittedName>
        <fullName evidence="1">Uncharacterized protein</fullName>
    </submittedName>
</protein>
<dbReference type="Proteomes" id="UP000075321">
    <property type="component" value="Unassembled WGS sequence"/>
</dbReference>
<name>A0A151ABN1_9EURY</name>
<comment type="caution">
    <text evidence="1">The sequence shown here is derived from an EMBL/GenBank/DDBJ whole genome shotgun (WGS) entry which is preliminary data.</text>
</comment>
<dbReference type="PATRIC" id="fig|1008153.3.peg.2939"/>